<dbReference type="InterPro" id="IPR011044">
    <property type="entry name" value="Quino_amine_DH_bsu"/>
</dbReference>
<dbReference type="SUPFAM" id="SSF50969">
    <property type="entry name" value="YVTN repeat-like/Quinoprotein amine dehydrogenase"/>
    <property type="match status" value="1"/>
</dbReference>
<evidence type="ECO:0008006" key="5">
    <source>
        <dbReference type="Google" id="ProtNLM"/>
    </source>
</evidence>
<dbReference type="Ensembl" id="ENSATET00000019836.2">
    <property type="protein sequence ID" value="ENSATEP00000019509.1"/>
    <property type="gene ID" value="ENSATEG00000013559.2"/>
</dbReference>
<dbReference type="GO" id="GO:0043240">
    <property type="term" value="C:Fanconi anaemia nuclear complex"/>
    <property type="evidence" value="ECO:0007669"/>
    <property type="project" value="InterPro"/>
</dbReference>
<dbReference type="GeneTree" id="ENSGT00390000016682"/>
<proteinExistence type="predicted"/>
<evidence type="ECO:0000313" key="3">
    <source>
        <dbReference type="Ensembl" id="ENSATEP00000019509.1"/>
    </source>
</evidence>
<sequence>MERRCVVETWAEFGLSGTSCSPRVAFDCGTDVFLCTGSDEVYLFNTQERKLTAVLQFPGPVSDLAESHDKQFLYVCCSTGVYCVSVPLLLSRYVQVLYKTPKQTQSSSYEMLSSFSVPLVSAVAHGEELNIQLRRRPVLICVYSGHATTTSLSCTFPKEATLTNHFHLEPVLFKLLFGIDAALTKSPVVLCGLPDGRLCFLPLLLPGSRFQVLHSLEQPVVLVGASVVMEMGSGHAQCLLAVGEQGRVLLIKTDKGGPEGDCSTAGFTEVCVPGPVVCGYVDKHHLYYSTGSDLLLLDLSDGSHGKEGQERNEETSSKSGVALQNPTSLNVCRVIGLAKPTQSAAAGRDDSRLSELPSTQMGRGVKDLLSAIGDVCERASMLKVSIKSKNQILRHLNQVLNISFLLTASKKNEEHFPIQKKPIKCHAITRWSRLLQKDSLHLMCVLDNSSPYILEQGWTLSITVCPLSCSPSVGGESSSTNFSFPFENLHPGETLEVCLPLAAAGDTSFPMTVNCSLIFSLTALLEEKELVSFTGLKSRSIILPLNTLTVDWLHVLQVNSPTASHKSATFQSNNVTAGTVRAFLSSNQHRCIGRGAGGVRVSKHKEEQYSASLHVTPELLRDTLVLKSSGLDPQGLKLDPPNLSICLLNWLLSECHGGVKMGHQGDKTALSSSVVCVQAPNGDMVKLTAKEVQYVLILSINVRIDSTSIAAVCGLHHAVLHRVQVQMHPSAFWSSLDLKTILVFFLFLSFFLLLSFQRLLQQIQQSQISEAFGVGVSAGQMSPALLSVYRELRENPLVII</sequence>
<dbReference type="PANTHER" id="PTHR14890:SF1">
    <property type="entry name" value="FANCONI ANEMIA CORE COMPLEX-ASSOCIATED PROTEIN 100"/>
    <property type="match status" value="1"/>
</dbReference>
<reference evidence="3" key="1">
    <citation type="submission" date="2021-04" db="EMBL/GenBank/DDBJ databases">
        <authorList>
            <consortium name="Wellcome Sanger Institute Data Sharing"/>
        </authorList>
    </citation>
    <scope>NUCLEOTIDE SEQUENCE [LARGE SCALE GENOMIC DNA]</scope>
</reference>
<organism evidence="3 4">
    <name type="scientific">Anabas testudineus</name>
    <name type="common">Climbing perch</name>
    <name type="synonym">Anthias testudineus</name>
    <dbReference type="NCBI Taxonomy" id="64144"/>
    <lineage>
        <taxon>Eukaryota</taxon>
        <taxon>Metazoa</taxon>
        <taxon>Chordata</taxon>
        <taxon>Craniata</taxon>
        <taxon>Vertebrata</taxon>
        <taxon>Euteleostomi</taxon>
        <taxon>Actinopterygii</taxon>
        <taxon>Neopterygii</taxon>
        <taxon>Teleostei</taxon>
        <taxon>Neoteleostei</taxon>
        <taxon>Acanthomorphata</taxon>
        <taxon>Anabantaria</taxon>
        <taxon>Anabantiformes</taxon>
        <taxon>Anabantoidei</taxon>
        <taxon>Anabantidae</taxon>
        <taxon>Anabas</taxon>
    </lineage>
</organism>
<protein>
    <recommendedName>
        <fullName evidence="5">FA core complex associated protein 100</fullName>
    </recommendedName>
</protein>
<dbReference type="PANTHER" id="PTHR14890">
    <property type="entry name" value="FANCONI ANEMIA CORE COMPLEX-ASSOCIATED PROTEIN 100"/>
    <property type="match status" value="1"/>
</dbReference>
<keyword evidence="2" id="KW-0812">Transmembrane</keyword>
<dbReference type="GO" id="GO:0036297">
    <property type="term" value="P:interstrand cross-link repair"/>
    <property type="evidence" value="ECO:0007669"/>
    <property type="project" value="InterPro"/>
</dbReference>
<evidence type="ECO:0000256" key="1">
    <source>
        <dbReference type="SAM" id="MobiDB-lite"/>
    </source>
</evidence>
<name>A0A3Q1IJR4_ANATE</name>
<feature type="region of interest" description="Disordered" evidence="1">
    <location>
        <begin position="301"/>
        <end position="323"/>
    </location>
</feature>
<evidence type="ECO:0000256" key="2">
    <source>
        <dbReference type="SAM" id="Phobius"/>
    </source>
</evidence>
<keyword evidence="4" id="KW-1185">Reference proteome</keyword>
<feature type="transmembrane region" description="Helical" evidence="2">
    <location>
        <begin position="731"/>
        <end position="754"/>
    </location>
</feature>
<dbReference type="Proteomes" id="UP000265040">
    <property type="component" value="Chromosome 19"/>
</dbReference>
<dbReference type="InterPro" id="IPR029251">
    <property type="entry name" value="Faap100"/>
</dbReference>
<dbReference type="OrthoDB" id="6495021at2759"/>
<gene>
    <name evidence="3" type="primary">FAAP100</name>
</gene>
<accession>A0A3Q1IJR4</accession>
<keyword evidence="2" id="KW-0472">Membrane</keyword>
<reference evidence="3" key="3">
    <citation type="submission" date="2025-09" db="UniProtKB">
        <authorList>
            <consortium name="Ensembl"/>
        </authorList>
    </citation>
    <scope>IDENTIFICATION</scope>
</reference>
<dbReference type="Pfam" id="PF15146">
    <property type="entry name" value="FANCAA"/>
    <property type="match status" value="1"/>
</dbReference>
<evidence type="ECO:0000313" key="4">
    <source>
        <dbReference type="Proteomes" id="UP000265040"/>
    </source>
</evidence>
<dbReference type="GO" id="GO:0005654">
    <property type="term" value="C:nucleoplasm"/>
    <property type="evidence" value="ECO:0007669"/>
    <property type="project" value="TreeGrafter"/>
</dbReference>
<dbReference type="AlphaFoldDB" id="A0A3Q1IJR4"/>
<reference evidence="3" key="2">
    <citation type="submission" date="2025-08" db="UniProtKB">
        <authorList>
            <consortium name="Ensembl"/>
        </authorList>
    </citation>
    <scope>IDENTIFICATION</scope>
</reference>
<keyword evidence="2" id="KW-1133">Transmembrane helix</keyword>
<feature type="compositionally biased region" description="Basic and acidic residues" evidence="1">
    <location>
        <begin position="301"/>
        <end position="316"/>
    </location>
</feature>